<dbReference type="EMBL" id="KP714733">
    <property type="protein sequence ID" value="AKE98946.1"/>
    <property type="molecule type" value="Genomic_DNA"/>
</dbReference>
<dbReference type="SUPFAM" id="SSF56037">
    <property type="entry name" value="PheT/TilS domain"/>
    <property type="match status" value="1"/>
</dbReference>
<evidence type="ECO:0000256" key="11">
    <source>
        <dbReference type="HAMAP-Rule" id="MF_00283"/>
    </source>
</evidence>
<dbReference type="InterPro" id="IPR045864">
    <property type="entry name" value="aa-tRNA-synth_II/BPL/LPL"/>
</dbReference>
<proteinExistence type="inferred from homology"/>
<evidence type="ECO:0000256" key="1">
    <source>
        <dbReference type="ARBA" id="ARBA00008653"/>
    </source>
</evidence>
<dbReference type="InterPro" id="IPR020825">
    <property type="entry name" value="Phe-tRNA_synthase-like_B3/B4"/>
</dbReference>
<keyword evidence="5 11" id="KW-0547">Nucleotide-binding</keyword>
<dbReference type="PROSITE" id="PS51483">
    <property type="entry name" value="B5"/>
    <property type="match status" value="1"/>
</dbReference>
<dbReference type="InterPro" id="IPR005147">
    <property type="entry name" value="tRNA_synthase_B5-dom"/>
</dbReference>
<comment type="catalytic activity">
    <reaction evidence="10 11">
        <text>tRNA(Phe) + L-phenylalanine + ATP = L-phenylalanyl-tRNA(Phe) + AMP + diphosphate + H(+)</text>
        <dbReference type="Rhea" id="RHEA:19413"/>
        <dbReference type="Rhea" id="RHEA-COMP:9668"/>
        <dbReference type="Rhea" id="RHEA-COMP:9699"/>
        <dbReference type="ChEBI" id="CHEBI:15378"/>
        <dbReference type="ChEBI" id="CHEBI:30616"/>
        <dbReference type="ChEBI" id="CHEBI:33019"/>
        <dbReference type="ChEBI" id="CHEBI:58095"/>
        <dbReference type="ChEBI" id="CHEBI:78442"/>
        <dbReference type="ChEBI" id="CHEBI:78531"/>
        <dbReference type="ChEBI" id="CHEBI:456215"/>
        <dbReference type="EC" id="6.1.1.20"/>
    </reaction>
</comment>
<evidence type="ECO:0000259" key="12">
    <source>
        <dbReference type="PROSITE" id="PS51447"/>
    </source>
</evidence>
<dbReference type="GO" id="GO:0005524">
    <property type="term" value="F:ATP binding"/>
    <property type="evidence" value="ECO:0007669"/>
    <property type="project" value="UniProtKB-UniRule"/>
</dbReference>
<evidence type="ECO:0000256" key="5">
    <source>
        <dbReference type="ARBA" id="ARBA00022741"/>
    </source>
</evidence>
<evidence type="ECO:0000256" key="9">
    <source>
        <dbReference type="ARBA" id="ARBA00023146"/>
    </source>
</evidence>
<name>A0A0F6VXL7_BANFU</name>
<feature type="domain" description="FDX-ACB" evidence="12">
    <location>
        <begin position="602"/>
        <end position="695"/>
    </location>
</feature>
<dbReference type="PANTHER" id="PTHR10947">
    <property type="entry name" value="PHENYLALANYL-TRNA SYNTHETASE BETA CHAIN AND LEUCINE-RICH REPEAT-CONTAINING PROTEIN 47"/>
    <property type="match status" value="1"/>
</dbReference>
<dbReference type="Pfam" id="PF03484">
    <property type="entry name" value="B5"/>
    <property type="match status" value="1"/>
</dbReference>
<dbReference type="Pfam" id="PF03483">
    <property type="entry name" value="B3_4"/>
    <property type="match status" value="1"/>
</dbReference>
<feature type="binding site" evidence="11">
    <location>
        <position position="358"/>
    </location>
    <ligand>
        <name>Mg(2+)</name>
        <dbReference type="ChEBI" id="CHEBI:18420"/>
        <note>shared with alpha subunit</note>
    </ligand>
</feature>
<dbReference type="PROSITE" id="PS51447">
    <property type="entry name" value="FDX_ACB"/>
    <property type="match status" value="1"/>
</dbReference>
<evidence type="ECO:0000256" key="10">
    <source>
        <dbReference type="ARBA" id="ARBA00049255"/>
    </source>
</evidence>
<evidence type="ECO:0000256" key="8">
    <source>
        <dbReference type="ARBA" id="ARBA00022917"/>
    </source>
</evidence>
<comment type="similarity">
    <text evidence="1 11">Belongs to the phenylalanyl-tRNA synthetase beta subunit family. Type 1 subfamily.</text>
</comment>
<evidence type="ECO:0000256" key="4">
    <source>
        <dbReference type="ARBA" id="ARBA00022723"/>
    </source>
</evidence>
<keyword evidence="9 11" id="KW-0030">Aminoacyl-tRNA synthetase</keyword>
<keyword evidence="14" id="KW-0934">Plastid</keyword>
<dbReference type="Pfam" id="PF03147">
    <property type="entry name" value="FDX-ACB"/>
    <property type="match status" value="1"/>
</dbReference>
<dbReference type="AlphaFoldDB" id="A0A0F6VXL7"/>
<keyword evidence="3 11" id="KW-0436">Ligase</keyword>
<dbReference type="Gene3D" id="3.50.40.10">
    <property type="entry name" value="Phenylalanyl-trna Synthetase, Chain B, domain 3"/>
    <property type="match status" value="1"/>
</dbReference>
<dbReference type="NCBIfam" id="TIGR00472">
    <property type="entry name" value="pheT_bact"/>
    <property type="match status" value="1"/>
</dbReference>
<dbReference type="Gene3D" id="3.30.70.380">
    <property type="entry name" value="Ferrodoxin-fold anticodon-binding domain"/>
    <property type="match status" value="1"/>
</dbReference>
<keyword evidence="6 11" id="KW-0067">ATP-binding</keyword>
<comment type="subunit">
    <text evidence="2 11">Tetramer of two alpha and two beta subunits.</text>
</comment>
<dbReference type="InterPro" id="IPR005121">
    <property type="entry name" value="Fdx_antiC-bd"/>
</dbReference>
<dbReference type="HAMAP" id="MF_00283">
    <property type="entry name" value="Phe_tRNA_synth_beta1"/>
    <property type="match status" value="1"/>
</dbReference>
<dbReference type="InterPro" id="IPR041616">
    <property type="entry name" value="PheRS_beta_core"/>
</dbReference>
<feature type="binding site" evidence="11">
    <location>
        <position position="364"/>
    </location>
    <ligand>
        <name>Mg(2+)</name>
        <dbReference type="ChEBI" id="CHEBI:18420"/>
        <note>shared with alpha subunit</note>
    </ligand>
</feature>
<dbReference type="FunFam" id="3.30.56.10:FF:000001">
    <property type="entry name" value="Phenylalanine--tRNA ligase beta subunit"/>
    <property type="match status" value="1"/>
</dbReference>
<dbReference type="GO" id="GO:0006432">
    <property type="term" value="P:phenylalanyl-tRNA aminoacylation"/>
    <property type="evidence" value="ECO:0007669"/>
    <property type="project" value="UniProtKB-UniRule"/>
</dbReference>
<dbReference type="Gene3D" id="3.30.930.10">
    <property type="entry name" value="Bira Bifunctional Protein, Domain 2"/>
    <property type="match status" value="1"/>
</dbReference>
<dbReference type="InterPro" id="IPR004532">
    <property type="entry name" value="Phe-tRNA-ligase_IIc_bsu_bact"/>
</dbReference>
<dbReference type="GO" id="GO:0004826">
    <property type="term" value="F:phenylalanine-tRNA ligase activity"/>
    <property type="evidence" value="ECO:0007669"/>
    <property type="project" value="UniProtKB-UniRule"/>
</dbReference>
<evidence type="ECO:0000256" key="7">
    <source>
        <dbReference type="ARBA" id="ARBA00022842"/>
    </source>
</evidence>
<sequence length="696" mass="79804">MKVSLNWLKELVNIESINSNQLANQLTQAGFEVEDVEIIQIDNQVDYIMDVSSTANRSDALSMIGLSREVAALLKTSMINDAHSSLKRDVFKQDNVINDSALQNCDYYLSAVFDNIKMQESPKWLKNRLQSSGFTSKNLVIDISNYIMLKWGQPLNIIDFNKIIGSDSLINISSCFCSNKEEYIEFEGNNVLLNEDVFITQINNRISGLAGIGINNKFDISEKTESIFLETAIFNQSIVRKSSRVVGIRTESSIRQERGLTADNCRNAYIEALSLLKELTGGSIKETFSKDENNKSIHFIDVSFVKIQQILGQIKDNNTTRFLTVEEIIVALQSLCFNVKKKNKTFLSVCVPHYRKKDVFREIDVIEEIARIYGYDKFDSFIPVVQFTKKRSRKRKFIDKSRSILRHLGLTELVHYSLVRSKGVIKLNNPLIQDYSTLRCSLLEGLIQANIHNVKQSSQNIDSFEIGTVFDICHDKISEKTKLAIILGGNLDIRSEWSTPAHSLNWYEAKGIVENFFYKIDKIIKWEKRKFIDNYQNLILSNKSAALIYKGQTIGLFGELNPSTFIKLGLNTKLFVLEIDINMLDNNQNELSYLNYQVKPYSKYPSVTRDLSIIIPQSMEVSCLLALLDQFDDHDLEETKLFDQYISKSLGSNKKSIGLRFMYRSNHKTLTNLEIDNKQNQLQEKIVKQLNLEIRK</sequence>
<dbReference type="SMART" id="SM00873">
    <property type="entry name" value="B3_4"/>
    <property type="match status" value="1"/>
</dbReference>
<keyword evidence="4 11" id="KW-0479">Metal-binding</keyword>
<feature type="binding site" evidence="11">
    <location>
        <position position="367"/>
    </location>
    <ligand>
        <name>Mg(2+)</name>
        <dbReference type="ChEBI" id="CHEBI:18420"/>
        <note>shared with alpha subunit</note>
    </ligand>
</feature>
<geneLocation type="plastid" evidence="14"/>
<dbReference type="SMART" id="SM00874">
    <property type="entry name" value="B5"/>
    <property type="match status" value="1"/>
</dbReference>
<evidence type="ECO:0000256" key="6">
    <source>
        <dbReference type="ARBA" id="ARBA00022840"/>
    </source>
</evidence>
<dbReference type="SMART" id="SM00896">
    <property type="entry name" value="FDX-ACB"/>
    <property type="match status" value="1"/>
</dbReference>
<dbReference type="GO" id="GO:0003723">
    <property type="term" value="F:RNA binding"/>
    <property type="evidence" value="ECO:0007669"/>
    <property type="project" value="InterPro"/>
</dbReference>
<dbReference type="Pfam" id="PF17759">
    <property type="entry name" value="tRNA_synthFbeta"/>
    <property type="match status" value="1"/>
</dbReference>
<dbReference type="InterPro" id="IPR045060">
    <property type="entry name" value="Phe-tRNA-ligase_IIc_bsu"/>
</dbReference>
<dbReference type="PANTHER" id="PTHR10947:SF0">
    <property type="entry name" value="PHENYLALANINE--TRNA LIGASE BETA SUBUNIT"/>
    <property type="match status" value="1"/>
</dbReference>
<accession>A0A0F6VXL7</accession>
<keyword evidence="7 11" id="KW-0460">Magnesium</keyword>
<evidence type="ECO:0000313" key="14">
    <source>
        <dbReference type="EMBL" id="AKE98946.1"/>
    </source>
</evidence>
<comment type="cofactor">
    <cofactor evidence="11">
        <name>Mg(2+)</name>
        <dbReference type="ChEBI" id="CHEBI:18420"/>
    </cofactor>
    <text evidence="11">Binds 2 magnesium ions per tetramer.</text>
</comment>
<dbReference type="GO" id="GO:0009328">
    <property type="term" value="C:phenylalanine-tRNA ligase complex"/>
    <property type="evidence" value="ECO:0007669"/>
    <property type="project" value="TreeGrafter"/>
</dbReference>
<dbReference type="SUPFAM" id="SSF55681">
    <property type="entry name" value="Class II aaRS and biotin synthetases"/>
    <property type="match status" value="1"/>
</dbReference>
<evidence type="ECO:0000259" key="13">
    <source>
        <dbReference type="PROSITE" id="PS51483"/>
    </source>
</evidence>
<organism evidence="14">
    <name type="scientific">Bangia fuscopurpurea</name>
    <name type="common">Red alga</name>
    <name type="synonym">Conferva fuscopurpurea</name>
    <dbReference type="NCBI Taxonomy" id="101920"/>
    <lineage>
        <taxon>Eukaryota</taxon>
        <taxon>Rhodophyta</taxon>
        <taxon>Bangiophyceae</taxon>
        <taxon>Bangiales</taxon>
        <taxon>Bangiaceae</taxon>
        <taxon>Bangia</taxon>
    </lineage>
</organism>
<dbReference type="Gene3D" id="3.30.56.10">
    <property type="match status" value="2"/>
</dbReference>
<feature type="binding site" evidence="11">
    <location>
        <position position="368"/>
    </location>
    <ligand>
        <name>Mg(2+)</name>
        <dbReference type="ChEBI" id="CHEBI:18420"/>
        <note>shared with alpha subunit</note>
    </ligand>
</feature>
<keyword evidence="8 11" id="KW-0648">Protein biosynthesis</keyword>
<feature type="domain" description="B5" evidence="13">
    <location>
        <begin position="295"/>
        <end position="380"/>
    </location>
</feature>
<gene>
    <name evidence="14" type="primary">syfB</name>
    <name evidence="11" type="synonym">pheT</name>
    <name evidence="14" type="ORF">BafuCp159</name>
</gene>
<dbReference type="EC" id="6.1.1.20" evidence="11"/>
<dbReference type="SUPFAM" id="SSF54991">
    <property type="entry name" value="Anticodon-binding domain of PheRS"/>
    <property type="match status" value="1"/>
</dbReference>
<reference evidence="14" key="1">
    <citation type="submission" date="2015-01" db="EMBL/GenBank/DDBJ databases">
        <title>The complete plastid genome of Bangia fuscopurpurea (Dillwyn) Lyngbye revealed ancestral gene repertoire and highly conserved synteny among genera of Bangiales (Rhodophyta).</title>
        <authorList>
            <person name="Cao M."/>
            <person name="Bi G."/>
            <person name="Mao Y."/>
            <person name="Kong F."/>
        </authorList>
    </citation>
    <scope>NUCLEOTIDE SEQUENCE</scope>
</reference>
<evidence type="ECO:0000256" key="2">
    <source>
        <dbReference type="ARBA" id="ARBA00011209"/>
    </source>
</evidence>
<dbReference type="PROSITE" id="PS00018">
    <property type="entry name" value="EF_HAND_1"/>
    <property type="match status" value="1"/>
</dbReference>
<dbReference type="GO" id="GO:0000287">
    <property type="term" value="F:magnesium ion binding"/>
    <property type="evidence" value="ECO:0007669"/>
    <property type="project" value="UniProtKB-UniRule"/>
</dbReference>
<dbReference type="InterPro" id="IPR009061">
    <property type="entry name" value="DNA-bd_dom_put_sf"/>
</dbReference>
<evidence type="ECO:0000256" key="3">
    <source>
        <dbReference type="ARBA" id="ARBA00022598"/>
    </source>
</evidence>
<protein>
    <recommendedName>
        <fullName evidence="11">Phenylalanine--tRNA ligase beta subunit</fullName>
        <ecNumber evidence="11">6.1.1.20</ecNumber>
    </recommendedName>
    <alternativeName>
        <fullName evidence="11">Phenylalanyl-tRNA synthetase beta subunit</fullName>
        <shortName evidence="11">PheRS</shortName>
    </alternativeName>
</protein>
<dbReference type="InterPro" id="IPR005146">
    <property type="entry name" value="B3/B4_tRNA-bd"/>
</dbReference>
<dbReference type="CDD" id="cd00769">
    <property type="entry name" value="PheRS_beta_core"/>
    <property type="match status" value="1"/>
</dbReference>
<dbReference type="SUPFAM" id="SSF46955">
    <property type="entry name" value="Putative DNA-binding domain"/>
    <property type="match status" value="2"/>
</dbReference>
<dbReference type="InterPro" id="IPR036690">
    <property type="entry name" value="Fdx_antiC-bd_sf"/>
</dbReference>
<dbReference type="InterPro" id="IPR018247">
    <property type="entry name" value="EF_Hand_1_Ca_BS"/>
</dbReference>